<keyword evidence="1" id="KW-0472">Membrane</keyword>
<evidence type="ECO:0000256" key="1">
    <source>
        <dbReference type="SAM" id="Phobius"/>
    </source>
</evidence>
<organism evidence="2 3">
    <name type="scientific">Oikopleura dioica</name>
    <name type="common">Tunicate</name>
    <dbReference type="NCBI Taxonomy" id="34765"/>
    <lineage>
        <taxon>Eukaryota</taxon>
        <taxon>Metazoa</taxon>
        <taxon>Chordata</taxon>
        <taxon>Tunicata</taxon>
        <taxon>Appendicularia</taxon>
        <taxon>Copelata</taxon>
        <taxon>Oikopleuridae</taxon>
        <taxon>Oikopleura</taxon>
    </lineage>
</organism>
<proteinExistence type="predicted"/>
<evidence type="ECO:0000313" key="2">
    <source>
        <dbReference type="EMBL" id="CAG5111588.1"/>
    </source>
</evidence>
<keyword evidence="1" id="KW-1133">Transmembrane helix</keyword>
<reference evidence="2 3" key="1">
    <citation type="submission" date="2021-04" db="EMBL/GenBank/DDBJ databases">
        <authorList>
            <person name="Bliznina A."/>
        </authorList>
    </citation>
    <scope>NUCLEOTIDE SEQUENCE [LARGE SCALE GENOMIC DNA]</scope>
</reference>
<name>A0ABN7T1B8_OIKDI</name>
<accession>A0ABN7T1B8</accession>
<gene>
    <name evidence="2" type="ORF">OKIOD_LOCUS14644</name>
</gene>
<evidence type="ECO:0000313" key="3">
    <source>
        <dbReference type="Proteomes" id="UP001158576"/>
    </source>
</evidence>
<dbReference type="EMBL" id="OU015567">
    <property type="protein sequence ID" value="CAG5111588.1"/>
    <property type="molecule type" value="Genomic_DNA"/>
</dbReference>
<feature type="transmembrane region" description="Helical" evidence="1">
    <location>
        <begin position="20"/>
        <end position="37"/>
    </location>
</feature>
<sequence length="160" mass="19096">MDFEEIQKILGEDDYQKSLVWFFLCFTLGLNAGKYFGRMIRAAKEFFLDCYDFILDCNDFVGRILKGYRERCNYIKQKEIMHDLVDRYYRPVIEKRRRGDEMKILAALMEFLSNEATICTKKLLHQLRTAATDLKIIHEVLEKRKAKIKVNVHFIDSNPR</sequence>
<keyword evidence="3" id="KW-1185">Reference proteome</keyword>
<protein>
    <submittedName>
        <fullName evidence="2">Oidioi.mRNA.OKI2018_I69.chr2.g5879.t1.cds</fullName>
    </submittedName>
</protein>
<keyword evidence="1" id="KW-0812">Transmembrane</keyword>
<dbReference type="Proteomes" id="UP001158576">
    <property type="component" value="Chromosome 2"/>
</dbReference>